<name>A0A7H1NQA2_9PROT</name>
<dbReference type="EC" id="1.-.-.-" evidence="1"/>
<dbReference type="SUPFAM" id="SSF55298">
    <property type="entry name" value="YjgF-like"/>
    <property type="match status" value="1"/>
</dbReference>
<keyword evidence="2" id="KW-1185">Reference proteome</keyword>
<dbReference type="PANTHER" id="PTHR47328">
    <property type="match status" value="1"/>
</dbReference>
<reference evidence="1 2" key="1">
    <citation type="submission" date="2020-08" db="EMBL/GenBank/DDBJ databases">
        <title>Complete genome sequence of Entomobacter blattae G55GP.</title>
        <authorList>
            <person name="Poehlein A."/>
            <person name="Guzman J."/>
            <person name="Daniel R."/>
            <person name="Vilcinskas A."/>
        </authorList>
    </citation>
    <scope>NUCLEOTIDE SEQUENCE [LARGE SCALE GENOMIC DNA]</scope>
    <source>
        <strain evidence="1 2">G55GP</strain>
    </source>
</reference>
<proteinExistence type="predicted"/>
<keyword evidence="1" id="KW-0560">Oxidoreductase</keyword>
<dbReference type="EMBL" id="CP060244">
    <property type="protein sequence ID" value="QNT77962.1"/>
    <property type="molecule type" value="Genomic_DNA"/>
</dbReference>
<dbReference type="RefSeq" id="WP_203414351.1">
    <property type="nucleotide sequence ID" value="NZ_CP060244.1"/>
</dbReference>
<accession>A0A7H1NQA2</accession>
<dbReference type="AlphaFoldDB" id="A0A7H1NQA2"/>
<dbReference type="InterPro" id="IPR035709">
    <property type="entry name" value="YoaB-like"/>
</dbReference>
<dbReference type="Proteomes" id="UP000516349">
    <property type="component" value="Chromosome"/>
</dbReference>
<protein>
    <submittedName>
        <fullName evidence="1">Aminoacrylate peracid reductase RutC</fullName>
        <ecNumber evidence="1">1.-.-.-</ecNumber>
    </submittedName>
</protein>
<dbReference type="Gene3D" id="3.30.1330.40">
    <property type="entry name" value="RutC-like"/>
    <property type="match status" value="1"/>
</dbReference>
<dbReference type="InterPro" id="IPR035959">
    <property type="entry name" value="RutC-like_sf"/>
</dbReference>
<sequence>MSKIIRTSPSAIFSKAVEFHHFIFTQGMTASDLSLDIAGQSKSVLTQLDALLEEHGTDNTRLLQAQVWLKNIADKDIFNKIWEEWLPKGEAPARACVQAEMVDPRMLVEVMLIATK</sequence>
<evidence type="ECO:0000313" key="2">
    <source>
        <dbReference type="Proteomes" id="UP000516349"/>
    </source>
</evidence>
<gene>
    <name evidence="1" type="primary">rutC</name>
    <name evidence="1" type="ORF">JGUZn3_07210</name>
</gene>
<dbReference type="InterPro" id="IPR006175">
    <property type="entry name" value="YjgF/YER057c/UK114"/>
</dbReference>
<dbReference type="CDD" id="cd06150">
    <property type="entry name" value="YjgF_YER057c_UK114_like_2"/>
    <property type="match status" value="1"/>
</dbReference>
<organism evidence="1 2">
    <name type="scientific">Entomobacter blattae</name>
    <dbReference type="NCBI Taxonomy" id="2762277"/>
    <lineage>
        <taxon>Bacteria</taxon>
        <taxon>Pseudomonadati</taxon>
        <taxon>Pseudomonadota</taxon>
        <taxon>Alphaproteobacteria</taxon>
        <taxon>Acetobacterales</taxon>
        <taxon>Acetobacteraceae</taxon>
        <taxon>Entomobacter</taxon>
    </lineage>
</organism>
<evidence type="ECO:0000313" key="1">
    <source>
        <dbReference type="EMBL" id="QNT77962.1"/>
    </source>
</evidence>
<dbReference type="GO" id="GO:0016491">
    <property type="term" value="F:oxidoreductase activity"/>
    <property type="evidence" value="ECO:0007669"/>
    <property type="project" value="UniProtKB-KW"/>
</dbReference>
<dbReference type="PANTHER" id="PTHR47328:SF1">
    <property type="entry name" value="RUTC FAMILY PROTEIN YOAB"/>
    <property type="match status" value="1"/>
</dbReference>
<dbReference type="KEGG" id="ebla:JGUZn3_07210"/>
<dbReference type="Pfam" id="PF01042">
    <property type="entry name" value="Ribonuc_L-PSP"/>
    <property type="match status" value="1"/>
</dbReference>